<accession>A0A0G3WBD7</accession>
<reference evidence="1 2" key="1">
    <citation type="submission" date="2014-10" db="EMBL/GenBank/DDBJ databases">
        <title>Genome sequence of Clostridium aceticum DSM 1496.</title>
        <authorList>
            <person name="Poehlein A."/>
            <person name="Schiel-Bengelsdorf B."/>
            <person name="Gottschalk G."/>
            <person name="Duerre P."/>
            <person name="Daniel R."/>
        </authorList>
    </citation>
    <scope>NUCLEOTIDE SEQUENCE [LARGE SCALE GENOMIC DNA]</scope>
    <source>
        <strain evidence="1 2">DSM 1496</strain>
    </source>
</reference>
<keyword evidence="2" id="KW-1185">Reference proteome</keyword>
<dbReference type="PATRIC" id="fig|84022.6.peg.1273"/>
<dbReference type="EMBL" id="CP009687">
    <property type="protein sequence ID" value="AKL94749.1"/>
    <property type="molecule type" value="Genomic_DNA"/>
</dbReference>
<dbReference type="KEGG" id="cace:CACET_c12840"/>
<protein>
    <submittedName>
        <fullName evidence="1">Uncharacterized protein</fullName>
    </submittedName>
</protein>
<sequence>MRLLDFQYCCRPLDSPLKCVMTVHGNLSGKQIVDEIAVDDYVLDDTAIVYKSEKGIYIITGCSYSGICNII</sequence>
<organism evidence="1 2">
    <name type="scientific">Clostridium aceticum</name>
    <dbReference type="NCBI Taxonomy" id="84022"/>
    <lineage>
        <taxon>Bacteria</taxon>
        <taxon>Bacillati</taxon>
        <taxon>Bacillota</taxon>
        <taxon>Clostridia</taxon>
        <taxon>Eubacteriales</taxon>
        <taxon>Clostridiaceae</taxon>
        <taxon>Clostridium</taxon>
    </lineage>
</organism>
<dbReference type="AlphaFoldDB" id="A0A0G3WBD7"/>
<gene>
    <name evidence="1" type="ORF">CACET_c12840</name>
</gene>
<dbReference type="Gene3D" id="3.60.15.10">
    <property type="entry name" value="Ribonuclease Z/Hydroxyacylglutathione hydrolase-like"/>
    <property type="match status" value="1"/>
</dbReference>
<name>A0A0G3WBD7_9CLOT</name>
<evidence type="ECO:0000313" key="1">
    <source>
        <dbReference type="EMBL" id="AKL94749.1"/>
    </source>
</evidence>
<dbReference type="STRING" id="84022.CACET_c12840"/>
<proteinExistence type="predicted"/>
<dbReference type="InterPro" id="IPR036866">
    <property type="entry name" value="RibonucZ/Hydroxyglut_hydro"/>
</dbReference>
<evidence type="ECO:0000313" key="2">
    <source>
        <dbReference type="Proteomes" id="UP000035704"/>
    </source>
</evidence>
<dbReference type="Proteomes" id="UP000035704">
    <property type="component" value="Chromosome"/>
</dbReference>